<comment type="caution">
    <text evidence="4">The sequence shown here is derived from an EMBL/GenBank/DDBJ whole genome shotgun (WGS) entry which is preliminary data.</text>
</comment>
<evidence type="ECO:0000313" key="4">
    <source>
        <dbReference type="EMBL" id="KIQ03446.1"/>
    </source>
</evidence>
<name>A0A0D0L199_AGRTU</name>
<gene>
    <name evidence="4" type="ORF">RU07_08335</name>
</gene>
<organism evidence="4 5">
    <name type="scientific">Agrobacterium tumefaciens</name>
    <dbReference type="NCBI Taxonomy" id="358"/>
    <lineage>
        <taxon>Bacteria</taxon>
        <taxon>Pseudomonadati</taxon>
        <taxon>Pseudomonadota</taxon>
        <taxon>Alphaproteobacteria</taxon>
        <taxon>Hyphomicrobiales</taxon>
        <taxon>Rhizobiaceae</taxon>
        <taxon>Rhizobium/Agrobacterium group</taxon>
        <taxon>Agrobacterium</taxon>
        <taxon>Agrobacterium tumefaciens complex</taxon>
    </lineage>
</organism>
<dbReference type="InterPro" id="IPR036928">
    <property type="entry name" value="AS_sf"/>
</dbReference>
<dbReference type="Pfam" id="PF01425">
    <property type="entry name" value="Amidase"/>
    <property type="match status" value="1"/>
</dbReference>
<dbReference type="SUPFAM" id="SSF75304">
    <property type="entry name" value="Amidase signature (AS) enzymes"/>
    <property type="match status" value="1"/>
</dbReference>
<accession>A0A0D0L199</accession>
<dbReference type="InterPro" id="IPR000120">
    <property type="entry name" value="Amidase"/>
</dbReference>
<evidence type="ECO:0000256" key="2">
    <source>
        <dbReference type="ARBA" id="ARBA00021874"/>
    </source>
</evidence>
<dbReference type="InterPro" id="IPR020556">
    <property type="entry name" value="Amidase_CS"/>
</dbReference>
<dbReference type="Proteomes" id="UP000035017">
    <property type="component" value="Unassembled WGS sequence"/>
</dbReference>
<dbReference type="AlphaFoldDB" id="A0A0D0L199"/>
<dbReference type="PANTHER" id="PTHR11895">
    <property type="entry name" value="TRANSAMIDASE"/>
    <property type="match status" value="1"/>
</dbReference>
<sequence length="462" mass="48411">MTFTDLSLRSLGQKLRERAFSSTELTRWTLDKATAANDTLNAFISILPEQALAAAERADRDFAAGVDRGPMQGIPYGAKDLFDVAGLPTTCHSRIGLDTVASGDAAIVEKLSLGGAVLVGKMATHEYALYGPDAELPFPPARNPWNLDHITGGSSSGSASSIAGGILRMALGTDTGGSIRSPSSWCGTVGLKPTFGRVSRRGCFPLSWSLDHCGPLARTVEDAAVALNVLAGYDPLDNDCANVPTEDFTAGLGHSVKGMKVGIARSLLVTASGPVLAGIERVADLLRAEGAEVFDVETPPLALFGTVIRALLLIEGHHIHEANLRSRIGDFGPLSARRLALGAAYTATDYLACLKARRILAEQLSAALTGCDVLLCATTANAAPRYTPVPNPFDPSGPSMTNPFNVTGNPAISVPVGLNDSGLPLSVQLVGRLFDEKTLLTIAHAVESLSGWTDISLPDYAR</sequence>
<dbReference type="Gene3D" id="3.90.1300.10">
    <property type="entry name" value="Amidase signature (AS) domain"/>
    <property type="match status" value="1"/>
</dbReference>
<comment type="function">
    <text evidence="1">Hydrolyzes indole-3-acetamide (IAM) into indole-3-acetic acid (IAA).</text>
</comment>
<dbReference type="OrthoDB" id="9811471at2"/>
<evidence type="ECO:0000313" key="5">
    <source>
        <dbReference type="Proteomes" id="UP000035017"/>
    </source>
</evidence>
<reference evidence="4 5" key="1">
    <citation type="submission" date="2014-12" db="EMBL/GenBank/DDBJ databases">
        <title>16Stimator: statistical estimation of ribosomal gene copy numbers from draft genome assemblies.</title>
        <authorList>
            <person name="Perisin M.A."/>
            <person name="Vetter M."/>
            <person name="Gilbert J.A."/>
            <person name="Bergelson J."/>
        </authorList>
    </citation>
    <scope>NUCLEOTIDE SEQUENCE [LARGE SCALE GENOMIC DNA]</scope>
    <source>
        <strain evidence="4 5">MEJ076</strain>
    </source>
</reference>
<protein>
    <recommendedName>
        <fullName evidence="2">Indoleacetamide hydrolase</fullName>
    </recommendedName>
</protein>
<dbReference type="GO" id="GO:0003824">
    <property type="term" value="F:catalytic activity"/>
    <property type="evidence" value="ECO:0007669"/>
    <property type="project" value="InterPro"/>
</dbReference>
<dbReference type="PROSITE" id="PS00571">
    <property type="entry name" value="AMIDASES"/>
    <property type="match status" value="1"/>
</dbReference>
<dbReference type="EMBL" id="JXQV01000008">
    <property type="protein sequence ID" value="KIQ03446.1"/>
    <property type="molecule type" value="Genomic_DNA"/>
</dbReference>
<dbReference type="InterPro" id="IPR023631">
    <property type="entry name" value="Amidase_dom"/>
</dbReference>
<dbReference type="PANTHER" id="PTHR11895:SF176">
    <property type="entry name" value="AMIDASE AMID-RELATED"/>
    <property type="match status" value="1"/>
</dbReference>
<evidence type="ECO:0000259" key="3">
    <source>
        <dbReference type="Pfam" id="PF01425"/>
    </source>
</evidence>
<feature type="domain" description="Amidase" evidence="3">
    <location>
        <begin position="24"/>
        <end position="440"/>
    </location>
</feature>
<evidence type="ECO:0000256" key="1">
    <source>
        <dbReference type="ARBA" id="ARBA00003871"/>
    </source>
</evidence>
<proteinExistence type="predicted"/>